<sequence length="218" mass="25393">MKILLYYLTLLCTMTVSAQINFSKAEIVKTNGEKLKCFVAHISKTKEVTQVFYKKDRKAEILSLNASEVIEIVVRNKKRIRIAKVEIDNRSNEMSKLLFLDRDGSFDLKTRVLPLELLVDGAVPLYKSSFDGIEKFFIKDHNNDIVQLLYKRYFIMREPTQIGNEFLKENNHYFGQLLNEAPCLTNKSKFKPPAFDELKLIGYFERFNSGQCGDWRSK</sequence>
<comment type="caution">
    <text evidence="2">The sequence shown here is derived from an EMBL/GenBank/DDBJ whole genome shotgun (WGS) entry which is preliminary data.</text>
</comment>
<gene>
    <name evidence="2" type="ORF">M3P19_06400</name>
</gene>
<evidence type="ECO:0008006" key="4">
    <source>
        <dbReference type="Google" id="ProtNLM"/>
    </source>
</evidence>
<proteinExistence type="predicted"/>
<keyword evidence="1" id="KW-0732">Signal</keyword>
<feature type="chain" id="PRO_5045091352" description="DUF4968 domain-containing protein" evidence="1">
    <location>
        <begin position="19"/>
        <end position="218"/>
    </location>
</feature>
<feature type="signal peptide" evidence="1">
    <location>
        <begin position="1"/>
        <end position="18"/>
    </location>
</feature>
<evidence type="ECO:0000256" key="1">
    <source>
        <dbReference type="SAM" id="SignalP"/>
    </source>
</evidence>
<evidence type="ECO:0000313" key="3">
    <source>
        <dbReference type="Proteomes" id="UP001203607"/>
    </source>
</evidence>
<organism evidence="2 3">
    <name type="scientific">Flagellimonas spongiicola</name>
    <dbReference type="NCBI Taxonomy" id="2942208"/>
    <lineage>
        <taxon>Bacteria</taxon>
        <taxon>Pseudomonadati</taxon>
        <taxon>Bacteroidota</taxon>
        <taxon>Flavobacteriia</taxon>
        <taxon>Flavobacteriales</taxon>
        <taxon>Flavobacteriaceae</taxon>
        <taxon>Flagellimonas</taxon>
    </lineage>
</organism>
<dbReference type="EMBL" id="JAMFMA010000002">
    <property type="protein sequence ID" value="MCL6273632.1"/>
    <property type="molecule type" value="Genomic_DNA"/>
</dbReference>
<name>A0ABT0PQG4_9FLAO</name>
<accession>A0ABT0PQG4</accession>
<keyword evidence="3" id="KW-1185">Reference proteome</keyword>
<dbReference type="RefSeq" id="WP_249656824.1">
    <property type="nucleotide sequence ID" value="NZ_JAMFMA010000002.1"/>
</dbReference>
<reference evidence="2 3" key="1">
    <citation type="submission" date="2022-05" db="EMBL/GenBank/DDBJ databases">
        <authorList>
            <person name="Park J.-S."/>
        </authorList>
    </citation>
    <scope>NUCLEOTIDE SEQUENCE [LARGE SCALE GENOMIC DNA]</scope>
    <source>
        <strain evidence="2 3">2012CJ35-5</strain>
    </source>
</reference>
<protein>
    <recommendedName>
        <fullName evidence="4">DUF4968 domain-containing protein</fullName>
    </recommendedName>
</protein>
<evidence type="ECO:0000313" key="2">
    <source>
        <dbReference type="EMBL" id="MCL6273632.1"/>
    </source>
</evidence>
<dbReference type="Proteomes" id="UP001203607">
    <property type="component" value="Unassembled WGS sequence"/>
</dbReference>